<feature type="transmembrane region" description="Helical" evidence="1">
    <location>
        <begin position="264"/>
        <end position="283"/>
    </location>
</feature>
<dbReference type="InParanoid" id="A0A1Q6DT70"/>
<dbReference type="Proteomes" id="UP000185744">
    <property type="component" value="Unassembled WGS sequence"/>
</dbReference>
<dbReference type="EMBL" id="MSDW01000001">
    <property type="protein sequence ID" value="OKY77543.1"/>
    <property type="molecule type" value="Genomic_DNA"/>
</dbReference>
<feature type="transmembrane region" description="Helical" evidence="1">
    <location>
        <begin position="295"/>
        <end position="313"/>
    </location>
</feature>
<feature type="transmembrane region" description="Helical" evidence="1">
    <location>
        <begin position="62"/>
        <end position="86"/>
    </location>
</feature>
<accession>A0A1Q6DT70</accession>
<comment type="caution">
    <text evidence="3">The sequence shown here is derived from an EMBL/GenBank/DDBJ whole genome shotgun (WGS) entry which is preliminary data.</text>
</comment>
<dbReference type="STRING" id="1903181.BTN85_0009"/>
<feature type="transmembrane region" description="Helical" evidence="1">
    <location>
        <begin position="107"/>
        <end position="127"/>
    </location>
</feature>
<feature type="transmembrane region" description="Helical" evidence="1">
    <location>
        <begin position="166"/>
        <end position="187"/>
    </location>
</feature>
<protein>
    <submittedName>
        <fullName evidence="3">Permease of the drug/metabolite transporter, DMT superfamily</fullName>
    </submittedName>
</protein>
<evidence type="ECO:0000259" key="2">
    <source>
        <dbReference type="Pfam" id="PF00892"/>
    </source>
</evidence>
<dbReference type="AlphaFoldDB" id="A0A1Q6DT70"/>
<keyword evidence="4" id="KW-1185">Reference proteome</keyword>
<feature type="transmembrane region" description="Helical" evidence="1">
    <location>
        <begin position="133"/>
        <end position="154"/>
    </location>
</feature>
<dbReference type="GO" id="GO:0016020">
    <property type="term" value="C:membrane"/>
    <property type="evidence" value="ECO:0007669"/>
    <property type="project" value="InterPro"/>
</dbReference>
<organism evidence="3 4">
    <name type="scientific">Methanohalarchaeum thermophilum</name>
    <dbReference type="NCBI Taxonomy" id="1903181"/>
    <lineage>
        <taxon>Archaea</taxon>
        <taxon>Methanobacteriati</taxon>
        <taxon>Methanobacteriota</taxon>
        <taxon>Methanonatronarchaeia</taxon>
        <taxon>Methanonatronarchaeales</taxon>
        <taxon>Methanonatronarchaeaceae</taxon>
        <taxon>Candidatus Methanohalarchaeum</taxon>
    </lineage>
</organism>
<evidence type="ECO:0000256" key="1">
    <source>
        <dbReference type="SAM" id="Phobius"/>
    </source>
</evidence>
<evidence type="ECO:0000313" key="4">
    <source>
        <dbReference type="Proteomes" id="UP000185744"/>
    </source>
</evidence>
<keyword evidence="1" id="KW-0812">Transmembrane</keyword>
<keyword evidence="1" id="KW-1133">Transmembrane helix</keyword>
<feature type="transmembrane region" description="Helical" evidence="1">
    <location>
        <begin position="21"/>
        <end position="42"/>
    </location>
</feature>
<dbReference type="Pfam" id="PF00892">
    <property type="entry name" value="EamA"/>
    <property type="match status" value="1"/>
</dbReference>
<dbReference type="SUPFAM" id="SSF103481">
    <property type="entry name" value="Multidrug resistance efflux transporter EmrE"/>
    <property type="match status" value="1"/>
</dbReference>
<feature type="domain" description="EamA" evidence="2">
    <location>
        <begin position="65"/>
        <end position="176"/>
    </location>
</feature>
<keyword evidence="1" id="KW-0472">Membrane</keyword>
<proteinExistence type="predicted"/>
<feature type="transmembrane region" description="Helical" evidence="1">
    <location>
        <begin position="236"/>
        <end position="257"/>
    </location>
</feature>
<evidence type="ECO:0000313" key="3">
    <source>
        <dbReference type="EMBL" id="OKY77543.1"/>
    </source>
</evidence>
<reference evidence="3" key="1">
    <citation type="submission" date="2016-12" db="EMBL/GenBank/DDBJ databases">
        <title>Discovery of methanogenic haloarchaea.</title>
        <authorList>
            <person name="Sorokin D.Y."/>
            <person name="Makarova K.S."/>
            <person name="Abbas B."/>
            <person name="Ferrer M."/>
            <person name="Golyshin P.N."/>
        </authorList>
    </citation>
    <scope>NUCLEOTIDE SEQUENCE [LARGE SCALE GENOMIC DNA]</scope>
    <source>
        <strain evidence="3">HMET1</strain>
    </source>
</reference>
<sequence length="319" mass="34365">MEKTQLLAKQRENKRRYGYMFALMTAILWGLWYVPGEVVWLLNPFFEMQTEMAEMVGSSVGMVITAVLITGLNAITVSLALIIWNGGLGKLGEIKRTVTEFKSSSKWYLLAGFLGGPIAILGSFMAMGFIGGAFAAVAALLYPVFGIVISKVWYGEKISKRAVTGVPLIMLSGVVVYIFGLISNLTATGGKVAWLGYLGGAMAAAGWGTEGAVAGRALEVSEPDAGILTRFLGETLIWWIIIIPLLAVLGLPMFEYALQAFEPIVLLTLVMAGITFGFCYVNWYKSFPLVGVGRGQGVANLYGVLAVIFLFLFGGQVPK</sequence>
<dbReference type="InterPro" id="IPR037185">
    <property type="entry name" value="EmrE-like"/>
</dbReference>
<name>A0A1Q6DT70_METT1</name>
<gene>
    <name evidence="3" type="ORF">BTN85_0009</name>
</gene>
<dbReference type="InterPro" id="IPR000620">
    <property type="entry name" value="EamA_dom"/>
</dbReference>